<dbReference type="OrthoDB" id="238910at2157"/>
<dbReference type="RefSeq" id="WP_179907923.1">
    <property type="nucleotide sequence ID" value="NZ_CP058910.1"/>
</dbReference>
<dbReference type="GeneID" id="56078623"/>
<dbReference type="InterPro" id="IPR009270">
    <property type="entry name" value="DUF927"/>
</dbReference>
<dbReference type="Pfam" id="PF22763">
    <property type="entry name" value="NrS1-1_pol-like_HBD"/>
    <property type="match status" value="1"/>
</dbReference>
<dbReference type="Pfam" id="PF06048">
    <property type="entry name" value="DUF927"/>
    <property type="match status" value="1"/>
</dbReference>
<feature type="compositionally biased region" description="Acidic residues" evidence="1">
    <location>
        <begin position="197"/>
        <end position="209"/>
    </location>
</feature>
<dbReference type="EMBL" id="CP058910">
    <property type="protein sequence ID" value="QLH78001.1"/>
    <property type="molecule type" value="Genomic_DNA"/>
</dbReference>
<feature type="region of interest" description="Disordered" evidence="1">
    <location>
        <begin position="45"/>
        <end position="64"/>
    </location>
</feature>
<feature type="domain" description="DUF927" evidence="2">
    <location>
        <begin position="338"/>
        <end position="592"/>
    </location>
</feature>
<gene>
    <name evidence="4" type="ORF">HZS55_12130</name>
</gene>
<evidence type="ECO:0000259" key="3">
    <source>
        <dbReference type="Pfam" id="PF22763"/>
    </source>
</evidence>
<sequence length="884" mass="100950">MAQANNSPTLGDGGTIRDEQTDNYLDKLKDRETWICWRVEKRDGEETKAPISPVESGYASTTDSETWSSFEEAVEYHESHDTDGIGFVFDTDDIIVGIDLDDCRDRETGELTEWADKIIEDVDTYWEVSPSGTGLHAYCVGFKPGDKTRSDIPESEGHIEMYDEKRFFTVSFNHLEDSREDVFRTNSAVSEVYEEYIADNEEDENDDSNTPERSKDLSLTNEQLINKAKNAENGEDFAALWDGHTVGYESQSEADLALCSHLAFWTQCDQNQMDSLFRKSGLMRKKWDEDRGDQTYGEITLLKAIDGCDEVYDPASDSPTESDLPESVELIERKGGYYSIENTADGKRFVQITNFQIEVKSYLEDEHEDEDRIVIDVVPATPEETYEVVAQPSDFADTRKFRNNVCTGRTTIFSGGQNELNDLKIIAGMQDAPSRERVTTIGIHDAEVVTPRGVYDEGGEVEEPSHEYERVGNSVEQDWTVESIGEFDNDEVAKILKLLPQIRNKERWLPVIGYYYASVHSAEIRDIEGEFPLLNITGETGSGKTTSTETCSQCFGLRSVHKIDSTDYVLMREMSATNCVPIPFDEYKPSDYSDGDMSQFHRRLRNVTRGAIEARGNASGSDDVYQHSSPVTVIGESEIQGNAERRRSIRTTFKKDVREDPEVQESFTKIQQYDLEEHARAVYAYAVRDGVIDEIEQSWRVCDNRIAQLVDTAEIDGLEFTALQATWYGLGLYEMLCDEFGIQPSITQSEKEEAIQYIAGKMGDEERTSHVDQWFSIASTLARRGMLDHEKDYIFQDDKNELRIKLTEVHHKIRKYVRDHDLDYDVLSSEKDYQKRIKEMSESNESYIKEYSYPDGRINRCIVLDYEQAQAEIDGFDHRDFDLA</sequence>
<feature type="domain" description="NrS-1 polymerase-like HBD" evidence="3">
    <location>
        <begin position="251"/>
        <end position="314"/>
    </location>
</feature>
<proteinExistence type="predicted"/>
<dbReference type="AlphaFoldDB" id="A0A7D5P396"/>
<protein>
    <submittedName>
        <fullName evidence="4">DUF927 domain-containing protein</fullName>
    </submittedName>
</protein>
<dbReference type="KEGG" id="hrr:HZS55_12130"/>
<organism evidence="4 5">
    <name type="scientific">Halosimplex rubrum</name>
    <dbReference type="NCBI Taxonomy" id="869889"/>
    <lineage>
        <taxon>Archaea</taxon>
        <taxon>Methanobacteriati</taxon>
        <taxon>Methanobacteriota</taxon>
        <taxon>Stenosarchaea group</taxon>
        <taxon>Halobacteria</taxon>
        <taxon>Halobacteriales</taxon>
        <taxon>Haloarculaceae</taxon>
        <taxon>Halosimplex</taxon>
    </lineage>
</organism>
<reference evidence="4 5" key="1">
    <citation type="submission" date="2020-07" db="EMBL/GenBank/DDBJ databases">
        <title>Halosimplex pelagicum sp. nov. and Halosimplex rubrum sp. nov., isolated from salted brown alga Laminaria, and emended description of the genus Halosimplex.</title>
        <authorList>
            <person name="Cui H."/>
        </authorList>
    </citation>
    <scope>NUCLEOTIDE SEQUENCE [LARGE SCALE GENOMIC DNA]</scope>
    <source>
        <strain evidence="4 5">R27</strain>
    </source>
</reference>
<dbReference type="InterPro" id="IPR054468">
    <property type="entry name" value="NrSPol-like_HBD"/>
</dbReference>
<evidence type="ECO:0000259" key="2">
    <source>
        <dbReference type="Pfam" id="PF06048"/>
    </source>
</evidence>
<name>A0A7D5P396_9EURY</name>
<dbReference type="Proteomes" id="UP000509667">
    <property type="component" value="Chromosome"/>
</dbReference>
<evidence type="ECO:0000256" key="1">
    <source>
        <dbReference type="SAM" id="MobiDB-lite"/>
    </source>
</evidence>
<keyword evidence="5" id="KW-1185">Reference proteome</keyword>
<evidence type="ECO:0000313" key="5">
    <source>
        <dbReference type="Proteomes" id="UP000509667"/>
    </source>
</evidence>
<accession>A0A7D5P396</accession>
<feature type="region of interest" description="Disordered" evidence="1">
    <location>
        <begin position="197"/>
        <end position="218"/>
    </location>
</feature>
<evidence type="ECO:0000313" key="4">
    <source>
        <dbReference type="EMBL" id="QLH78001.1"/>
    </source>
</evidence>